<dbReference type="Pfam" id="PF12535">
    <property type="entry name" value="Nudix_N"/>
    <property type="match status" value="1"/>
</dbReference>
<dbReference type="SUPFAM" id="SSF55811">
    <property type="entry name" value="Nudix"/>
    <property type="match status" value="1"/>
</dbReference>
<dbReference type="Proteomes" id="UP000036045">
    <property type="component" value="Unassembled WGS sequence"/>
</dbReference>
<comment type="similarity">
    <text evidence="1">Belongs to the Nudix hydrolase family.</text>
</comment>
<evidence type="ECO:0000256" key="1">
    <source>
        <dbReference type="ARBA" id="ARBA00005582"/>
    </source>
</evidence>
<dbReference type="InterPro" id="IPR059176">
    <property type="entry name" value="UDP-X_N"/>
</dbReference>
<accession>A0A0J1LG50</accession>
<dbReference type="Gene3D" id="6.10.250.1120">
    <property type="match status" value="1"/>
</dbReference>
<evidence type="ECO:0000313" key="4">
    <source>
        <dbReference type="Proteomes" id="UP000036045"/>
    </source>
</evidence>
<dbReference type="OrthoDB" id="9804442at2"/>
<gene>
    <name evidence="3" type="ORF">ABW02_04250</name>
</gene>
<name>A0A0J1LG50_NIACI</name>
<dbReference type="InterPro" id="IPR015797">
    <property type="entry name" value="NUDIX_hydrolase-like_dom_sf"/>
</dbReference>
<dbReference type="PANTHER" id="PTHR43736:SF1">
    <property type="entry name" value="DIHYDRONEOPTERIN TRIPHOSPHATE DIPHOSPHATASE"/>
    <property type="match status" value="1"/>
</dbReference>
<sequence length="205" mass="23172">MEPRWLQWAKQLQAIAQAGLTYSKDTYDLERFEDIRKISLEIMSEYTKVDTTCIRDLFANETGYATPKVDIRAVVFQDNKILMVKEKTDNSWALPGGWGDIGLTPAEVAVKEVQEESGFEVKAVKLIAVMDKKCHPHPPSPYHVYKMFIQCEIVGGEAQEGVETSSVGFFAKDDLPPLSIPRNTESQILLAFKHMANPLEPVYFD</sequence>
<dbReference type="PANTHER" id="PTHR43736">
    <property type="entry name" value="ADP-RIBOSE PYROPHOSPHATASE"/>
    <property type="match status" value="1"/>
</dbReference>
<evidence type="ECO:0000313" key="3">
    <source>
        <dbReference type="EMBL" id="KLV28100.1"/>
    </source>
</evidence>
<dbReference type="PROSITE" id="PS51462">
    <property type="entry name" value="NUDIX"/>
    <property type="match status" value="1"/>
</dbReference>
<organism evidence="3 4">
    <name type="scientific">Niallia circulans</name>
    <name type="common">Bacillus circulans</name>
    <dbReference type="NCBI Taxonomy" id="1397"/>
    <lineage>
        <taxon>Bacteria</taxon>
        <taxon>Bacillati</taxon>
        <taxon>Bacillota</taxon>
        <taxon>Bacilli</taxon>
        <taxon>Bacillales</taxon>
        <taxon>Bacillaceae</taxon>
        <taxon>Niallia</taxon>
    </lineage>
</organism>
<feature type="domain" description="Nudix hydrolase" evidence="2">
    <location>
        <begin position="66"/>
        <end position="194"/>
    </location>
</feature>
<comment type="caution">
    <text evidence="3">The sequence shown here is derived from an EMBL/GenBank/DDBJ whole genome shotgun (WGS) entry which is preliminary data.</text>
</comment>
<dbReference type="PATRIC" id="fig|1397.4.peg.2143"/>
<evidence type="ECO:0000259" key="2">
    <source>
        <dbReference type="PROSITE" id="PS51462"/>
    </source>
</evidence>
<dbReference type="CDD" id="cd04672">
    <property type="entry name" value="NUDIX_CDP-Chase_like"/>
    <property type="match status" value="1"/>
</dbReference>
<dbReference type="Gene3D" id="3.90.79.10">
    <property type="entry name" value="Nucleoside Triphosphate Pyrophosphohydrolase"/>
    <property type="match status" value="1"/>
</dbReference>
<dbReference type="Pfam" id="PF00293">
    <property type="entry name" value="NUDIX"/>
    <property type="match status" value="1"/>
</dbReference>
<protein>
    <submittedName>
        <fullName evidence="3">ADP-ribose pyrophosphatase</fullName>
    </submittedName>
</protein>
<dbReference type="RefSeq" id="WP_047940653.1">
    <property type="nucleotide sequence ID" value="NZ_JARTLH010000008.1"/>
</dbReference>
<reference evidence="3 4" key="1">
    <citation type="submission" date="2015-05" db="EMBL/GenBank/DDBJ databases">
        <title>Whole genome sequence and identification of bacterial endophytes from Costus igneus.</title>
        <authorList>
            <person name="Lee Y.P."/>
            <person name="Gan H.M."/>
            <person name="Eng W."/>
            <person name="Wheatley M.S."/>
            <person name="Caraballo A."/>
            <person name="Polter S."/>
            <person name="Savka M.A."/>
            <person name="Hudson A.O."/>
        </authorList>
    </citation>
    <scope>NUCLEOTIDE SEQUENCE [LARGE SCALE GENOMIC DNA]</scope>
    <source>
        <strain evidence="3 4">RIT379</strain>
    </source>
</reference>
<keyword evidence="4" id="KW-1185">Reference proteome</keyword>
<dbReference type="AlphaFoldDB" id="A0A0J1LG50"/>
<proteinExistence type="inferred from homology"/>
<dbReference type="EMBL" id="LDPH01000002">
    <property type="protein sequence ID" value="KLV28100.1"/>
    <property type="molecule type" value="Genomic_DNA"/>
</dbReference>
<dbReference type="InterPro" id="IPR000086">
    <property type="entry name" value="NUDIX_hydrolase_dom"/>
</dbReference>